<dbReference type="Pfam" id="PF03026">
    <property type="entry name" value="CM1"/>
    <property type="match status" value="1"/>
</dbReference>
<evidence type="ECO:0000256" key="6">
    <source>
        <dbReference type="ARBA" id="ARBA00008745"/>
    </source>
</evidence>
<comment type="function">
    <text evidence="1">Ion channel, which might have a role in genome packaging and uncoating processes.</text>
</comment>
<keyword evidence="14" id="KW-0564">Palmitate</keyword>
<dbReference type="Pfam" id="PF03021">
    <property type="entry name" value="CM2"/>
    <property type="match status" value="1"/>
</dbReference>
<dbReference type="GO" id="GO:0019028">
    <property type="term" value="C:viral capsid"/>
    <property type="evidence" value="ECO:0007669"/>
    <property type="project" value="InterPro"/>
</dbReference>
<keyword evidence="9" id="KW-0813">Transport</keyword>
<comment type="subcellular location">
    <subcellularLocation>
        <location evidence="4">Host cell membrane</location>
        <topology evidence="4">Single-pass type I membrane protein</topology>
    </subcellularLocation>
    <subcellularLocation>
        <location evidence="2">Host endoplasmic reticulum membrane</location>
        <topology evidence="2">Multi-pass membrane protein</topology>
    </subcellularLocation>
    <subcellularLocation>
        <location evidence="5">Virion membrane</location>
        <topology evidence="5">Single-pass type I membrane protein</topology>
    </subcellularLocation>
    <subcellularLocation>
        <location evidence="3">Virion membrane</location>
        <topology evidence="3">Single-pass type II membrane protein</topology>
    </subcellularLocation>
</comment>
<evidence type="ECO:0000256" key="14">
    <source>
        <dbReference type="ARBA" id="ARBA00023139"/>
    </source>
</evidence>
<name>A0A866VYW8_9ORTO</name>
<dbReference type="EMBL" id="MT926375">
    <property type="protein sequence ID" value="QOE76797.1"/>
    <property type="molecule type" value="Viral_cRNA"/>
</dbReference>
<evidence type="ECO:0000256" key="16">
    <source>
        <dbReference type="ARBA" id="ARBA00023288"/>
    </source>
</evidence>
<feature type="transmembrane region" description="Helical" evidence="19">
    <location>
        <begin position="293"/>
        <end position="322"/>
    </location>
</feature>
<evidence type="ECO:0000256" key="3">
    <source>
        <dbReference type="ARBA" id="ARBA00004208"/>
    </source>
</evidence>
<comment type="subunit">
    <text evidence="7">Homodimer; disulfide-linked. Homotetramer; disulfide-linked.</text>
</comment>
<evidence type="ECO:0000256" key="4">
    <source>
        <dbReference type="ARBA" id="ARBA00004402"/>
    </source>
</evidence>
<protein>
    <recommendedName>
        <fullName evidence="8">Polyprotein p42</fullName>
    </recommendedName>
</protein>
<evidence type="ECO:0000256" key="13">
    <source>
        <dbReference type="ARBA" id="ARBA00023065"/>
    </source>
</evidence>
<dbReference type="InterPro" id="IPR004271">
    <property type="entry name" value="CM1"/>
</dbReference>
<dbReference type="GO" id="GO:0044167">
    <property type="term" value="C:host cell endoplasmic reticulum membrane"/>
    <property type="evidence" value="ECO:0007669"/>
    <property type="project" value="UniProtKB-SubCell"/>
</dbReference>
<dbReference type="GO" id="GO:0039660">
    <property type="term" value="F:structural constituent of virion"/>
    <property type="evidence" value="ECO:0007669"/>
    <property type="project" value="UniProtKB-KW"/>
</dbReference>
<organism evidence="20">
    <name type="scientific">Ornate chorus frog influenza-like virus</name>
    <dbReference type="NCBI Taxonomy" id="2777033"/>
    <lineage>
        <taxon>Viruses</taxon>
        <taxon>Riboviria</taxon>
        <taxon>Orthornavirae</taxon>
        <taxon>Negarnaviricota</taxon>
        <taxon>Polyploviricotina</taxon>
        <taxon>Insthoviricetes</taxon>
        <taxon>Articulavirales</taxon>
        <taxon>Orthomyxoviridae</taxon>
    </lineage>
</organism>
<keyword evidence="11" id="KW-0735">Signal-anchor</keyword>
<keyword evidence="19" id="KW-0472">Membrane</keyword>
<evidence type="ECO:0000256" key="7">
    <source>
        <dbReference type="ARBA" id="ARBA00011093"/>
    </source>
</evidence>
<keyword evidence="10" id="KW-0597">Phosphoprotein</keyword>
<evidence type="ECO:0000256" key="17">
    <source>
        <dbReference type="ARBA" id="ARBA00023303"/>
    </source>
</evidence>
<comment type="similarity">
    <text evidence="6">Belongs to the influenza C protein M1 family.</text>
</comment>
<keyword evidence="15" id="KW-1038">Host endoplasmic reticulum</keyword>
<sequence length="392" mass="43753">MAQENLIAELKGYLRSKNSEVQKAVIAAVRGGYESAKDVAKSAKKGELALTSGESMDVHICLRAMYPKIKAWDKAQDMLDKATENLTKKNAKDIKRRMRRAGDLQGLKEMMEMCILGEDKKAEMVEAIYDNPNDFTEDVRIGTVAAWLECKNKKSERYHHRMSESGSMAMELEEAHKASHALEKMSAVTPLKEEGKRLRQEAEMLEEMARVAYGTRMMQGQLQMAISGIGEKVNSMTSIAMNRSVSSVLIMLLVSSLVEPIHGESVEEFCMNYLNITHGKVYVHCYNEDDGKAMAIVAILLSGLALVYLIAKVIGIAFVWMVTGETGRKFSDAWYLLFSAGRGDEDFERDLKIVESRSVENIYGDDGGNESPNTDVDAYLGFESDGVLNFKY</sequence>
<evidence type="ECO:0000256" key="12">
    <source>
        <dbReference type="ARBA" id="ARBA00023039"/>
    </source>
</evidence>
<accession>A0A866VYW8</accession>
<gene>
    <name evidence="20" type="primary">M</name>
</gene>
<keyword evidence="17" id="KW-0407">Ion channel</keyword>
<keyword evidence="13" id="KW-0406">Ion transport</keyword>
<evidence type="ECO:0000313" key="20">
    <source>
        <dbReference type="EMBL" id="QOE76797.1"/>
    </source>
</evidence>
<evidence type="ECO:0000256" key="1">
    <source>
        <dbReference type="ARBA" id="ARBA00002729"/>
    </source>
</evidence>
<keyword evidence="19" id="KW-1133">Transmembrane helix</keyword>
<evidence type="ECO:0000256" key="9">
    <source>
        <dbReference type="ARBA" id="ARBA00022448"/>
    </source>
</evidence>
<evidence type="ECO:0000256" key="18">
    <source>
        <dbReference type="ARBA" id="ARBA00023311"/>
    </source>
</evidence>
<evidence type="ECO:0000256" key="19">
    <source>
        <dbReference type="SAM" id="Phobius"/>
    </source>
</evidence>
<evidence type="ECO:0000256" key="10">
    <source>
        <dbReference type="ARBA" id="ARBA00022553"/>
    </source>
</evidence>
<keyword evidence="18" id="KW-0946">Virion</keyword>
<dbReference type="GO" id="GO:0034220">
    <property type="term" value="P:monoatomic ion transmembrane transport"/>
    <property type="evidence" value="ECO:0007669"/>
    <property type="project" value="UniProtKB-KW"/>
</dbReference>
<reference evidence="20" key="2">
    <citation type="journal article" name="Viruses">
        <title>Divergent Influenza-Like Viruses of Amphibians and Fish Support an Ancient Evolutionary Association.</title>
        <authorList>
            <person name="Parry R."/>
            <person name="Wille M."/>
            <person name="Turnbull O.M.H."/>
            <person name="Geoghegan J.L."/>
            <person name="Holmes E.C."/>
        </authorList>
    </citation>
    <scope>NUCLEOTIDE SEQUENCE</scope>
    <source>
        <strain evidence="20">OCFILV/Shuangliu</strain>
    </source>
</reference>
<dbReference type="GO" id="GO:0015267">
    <property type="term" value="F:channel activity"/>
    <property type="evidence" value="ECO:0007669"/>
    <property type="project" value="UniProtKB-KW"/>
</dbReference>
<evidence type="ECO:0000256" key="15">
    <source>
        <dbReference type="ARBA" id="ARBA00023184"/>
    </source>
</evidence>
<keyword evidence="16" id="KW-0449">Lipoprotein</keyword>
<dbReference type="GO" id="GO:0020002">
    <property type="term" value="C:host cell plasma membrane"/>
    <property type="evidence" value="ECO:0007669"/>
    <property type="project" value="UniProtKB-SubCell"/>
</dbReference>
<evidence type="ECO:0000256" key="8">
    <source>
        <dbReference type="ARBA" id="ARBA00020803"/>
    </source>
</evidence>
<reference evidence="20" key="1">
    <citation type="submission" date="2020-08" db="EMBL/GenBank/DDBJ databases">
        <authorList>
            <person name="Parry R.H."/>
            <person name="Wille M."/>
            <person name="Geoghegan J.L."/>
            <person name="Turnbull O.M.H."/>
            <person name="Holmes E.C."/>
        </authorList>
    </citation>
    <scope>NUCLEOTIDE SEQUENCE</scope>
    <source>
        <strain evidence="20">OCFILV/Shuangliu</strain>
    </source>
</reference>
<proteinExistence type="inferred from homology"/>
<evidence type="ECO:0000256" key="2">
    <source>
        <dbReference type="ARBA" id="ARBA00004153"/>
    </source>
</evidence>
<keyword evidence="12" id="KW-1182">Viral ion channel</keyword>
<keyword evidence="19" id="KW-0812">Transmembrane</keyword>
<evidence type="ECO:0000256" key="5">
    <source>
        <dbReference type="ARBA" id="ARBA00004563"/>
    </source>
</evidence>
<dbReference type="GO" id="GO:0055036">
    <property type="term" value="C:virion membrane"/>
    <property type="evidence" value="ECO:0007669"/>
    <property type="project" value="UniProtKB-SubCell"/>
</dbReference>
<evidence type="ECO:0000256" key="11">
    <source>
        <dbReference type="ARBA" id="ARBA00022968"/>
    </source>
</evidence>
<dbReference type="InterPro" id="IPR004267">
    <property type="entry name" value="CM2"/>
</dbReference>
<keyword evidence="18" id="KW-0468">Viral matrix protein</keyword>